<dbReference type="AlphaFoldDB" id="A0A078KSG4"/>
<feature type="chain" id="PRO_5009743988" description="Secreted protein" evidence="1">
    <location>
        <begin position="27"/>
        <end position="99"/>
    </location>
</feature>
<dbReference type="STRING" id="1034943.BN59_01673"/>
<sequence>MKTTSKSNWFYALSFTLSLLTSSSFGGTVESDISSYQSGESYSTIEEDGNFCGNGNQCGGPTVATVNRVKRCNDPLICPSWFRRYIINPIRGAIRTGWD</sequence>
<organism evidence="2 3">
    <name type="scientific">Legionella massiliensis</name>
    <dbReference type="NCBI Taxonomy" id="1034943"/>
    <lineage>
        <taxon>Bacteria</taxon>
        <taxon>Pseudomonadati</taxon>
        <taxon>Pseudomonadota</taxon>
        <taxon>Gammaproteobacteria</taxon>
        <taxon>Legionellales</taxon>
        <taxon>Legionellaceae</taxon>
        <taxon>Legionella</taxon>
    </lineage>
</organism>
<protein>
    <recommendedName>
        <fullName evidence="4">Secreted protein</fullName>
    </recommendedName>
</protein>
<dbReference type="OrthoDB" id="5657061at2"/>
<evidence type="ECO:0000256" key="1">
    <source>
        <dbReference type="SAM" id="SignalP"/>
    </source>
</evidence>
<keyword evidence="1" id="KW-0732">Signal</keyword>
<evidence type="ECO:0008006" key="4">
    <source>
        <dbReference type="Google" id="ProtNLM"/>
    </source>
</evidence>
<dbReference type="RefSeq" id="WP_043873934.1">
    <property type="nucleotide sequence ID" value="NZ_CCVW01000002.1"/>
</dbReference>
<proteinExistence type="predicted"/>
<evidence type="ECO:0000313" key="2">
    <source>
        <dbReference type="EMBL" id="CDZ77390.1"/>
    </source>
</evidence>
<accession>A0A078KSG4</accession>
<dbReference type="EMBL" id="CCSB01000002">
    <property type="protein sequence ID" value="CDZ77390.1"/>
    <property type="molecule type" value="Genomic_DNA"/>
</dbReference>
<name>A0A078KSG4_9GAMM</name>
<gene>
    <name evidence="2" type="ORF">BN59_01673</name>
</gene>
<feature type="signal peptide" evidence="1">
    <location>
        <begin position="1"/>
        <end position="26"/>
    </location>
</feature>
<reference evidence="2 3" key="1">
    <citation type="submission" date="2014-06" db="EMBL/GenBank/DDBJ databases">
        <authorList>
            <person name="Urmite Genomes Urmite Genomes"/>
        </authorList>
    </citation>
    <scope>NUCLEOTIDE SEQUENCE [LARGE SCALE GENOMIC DNA]</scope>
</reference>
<dbReference type="Proteomes" id="UP000044071">
    <property type="component" value="Unassembled WGS sequence"/>
</dbReference>
<evidence type="ECO:0000313" key="3">
    <source>
        <dbReference type="Proteomes" id="UP000044071"/>
    </source>
</evidence>
<keyword evidence="3" id="KW-1185">Reference proteome</keyword>